<dbReference type="UniPathway" id="UPA00064">
    <property type="reaction ID" value="UER00091"/>
</dbReference>
<evidence type="ECO:0000256" key="2">
    <source>
        <dbReference type="ARBA" id="ARBA00001964"/>
    </source>
</evidence>
<proteinExistence type="inferred from homology"/>
<evidence type="ECO:0000256" key="6">
    <source>
        <dbReference type="ARBA" id="ARBA00013150"/>
    </source>
</evidence>
<dbReference type="PROSITE" id="PS00801">
    <property type="entry name" value="TRANSKETOLASE_1"/>
    <property type="match status" value="1"/>
</dbReference>
<dbReference type="CDD" id="cd07033">
    <property type="entry name" value="TPP_PYR_DXS_TK_like"/>
    <property type="match status" value="1"/>
</dbReference>
<evidence type="ECO:0000256" key="7">
    <source>
        <dbReference type="ARBA" id="ARBA00022679"/>
    </source>
</evidence>
<dbReference type="InterPro" id="IPR005475">
    <property type="entry name" value="Transketolase-like_Pyr-bd"/>
</dbReference>
<dbReference type="AlphaFoldDB" id="A0A5B9Y5B0"/>
<evidence type="ECO:0000256" key="3">
    <source>
        <dbReference type="ARBA" id="ARBA00004980"/>
    </source>
</evidence>
<keyword evidence="11" id="KW-0786">Thiamine pyrophosphate</keyword>
<gene>
    <name evidence="14" type="primary">dxs</name>
    <name evidence="14" type="ORF">SCHIN_v1c06820</name>
</gene>
<evidence type="ECO:0000256" key="11">
    <source>
        <dbReference type="ARBA" id="ARBA00023052"/>
    </source>
</evidence>
<evidence type="ECO:0000256" key="8">
    <source>
        <dbReference type="ARBA" id="ARBA00022723"/>
    </source>
</evidence>
<keyword evidence="12" id="KW-0414">Isoprene biosynthesis</keyword>
<organism evidence="14 15">
    <name type="scientific">Spiroplasma chinense</name>
    <dbReference type="NCBI Taxonomy" id="216932"/>
    <lineage>
        <taxon>Bacteria</taxon>
        <taxon>Bacillati</taxon>
        <taxon>Mycoplasmatota</taxon>
        <taxon>Mollicutes</taxon>
        <taxon>Entomoplasmatales</taxon>
        <taxon>Spiroplasmataceae</taxon>
        <taxon>Spiroplasma</taxon>
    </lineage>
</organism>
<evidence type="ECO:0000256" key="12">
    <source>
        <dbReference type="ARBA" id="ARBA00023229"/>
    </source>
</evidence>
<comment type="similarity">
    <text evidence="4">Belongs to the transketolase family. DXPS subfamily.</text>
</comment>
<dbReference type="Pfam" id="PF02779">
    <property type="entry name" value="Transket_pyr"/>
    <property type="match status" value="1"/>
</dbReference>
<dbReference type="PANTHER" id="PTHR43322:SF5">
    <property type="entry name" value="1-DEOXY-D-XYLULOSE-5-PHOSPHATE SYNTHASE, CHLOROPLASTIC"/>
    <property type="match status" value="1"/>
</dbReference>
<keyword evidence="8" id="KW-0479">Metal-binding</keyword>
<evidence type="ECO:0000313" key="15">
    <source>
        <dbReference type="Proteomes" id="UP000323144"/>
    </source>
</evidence>
<dbReference type="EC" id="2.2.1.7" evidence="6"/>
<dbReference type="Gene3D" id="3.40.50.920">
    <property type="match status" value="1"/>
</dbReference>
<dbReference type="SUPFAM" id="SSF52518">
    <property type="entry name" value="Thiamin diphosphate-binding fold (THDP-binding)"/>
    <property type="match status" value="2"/>
</dbReference>
<dbReference type="EMBL" id="CP043026">
    <property type="protein sequence ID" value="QEH61879.1"/>
    <property type="molecule type" value="Genomic_DNA"/>
</dbReference>
<dbReference type="Proteomes" id="UP000323144">
    <property type="component" value="Chromosome"/>
</dbReference>
<evidence type="ECO:0000256" key="10">
    <source>
        <dbReference type="ARBA" id="ARBA00022977"/>
    </source>
</evidence>
<keyword evidence="7" id="KW-0808">Transferase</keyword>
<dbReference type="InterPro" id="IPR005477">
    <property type="entry name" value="Dxylulose-5-P_synthase"/>
</dbReference>
<accession>A0A5B9Y5B0</accession>
<dbReference type="GO" id="GO:0009228">
    <property type="term" value="P:thiamine biosynthetic process"/>
    <property type="evidence" value="ECO:0007669"/>
    <property type="project" value="UniProtKB-KW"/>
</dbReference>
<dbReference type="PANTHER" id="PTHR43322">
    <property type="entry name" value="1-D-DEOXYXYLULOSE 5-PHOSPHATE SYNTHASE-RELATED"/>
    <property type="match status" value="1"/>
</dbReference>
<evidence type="ECO:0000259" key="13">
    <source>
        <dbReference type="SMART" id="SM00861"/>
    </source>
</evidence>
<dbReference type="RefSeq" id="WP_166508258.1">
    <property type="nucleotide sequence ID" value="NZ_CP043026.1"/>
</dbReference>
<dbReference type="KEGG" id="schi:SCHIN_v1c06820"/>
<protein>
    <recommendedName>
        <fullName evidence="6">1-deoxy-D-xylulose-5-phosphate synthase</fullName>
        <ecNumber evidence="6">2.2.1.7</ecNumber>
    </recommendedName>
</protein>
<evidence type="ECO:0000256" key="1">
    <source>
        <dbReference type="ARBA" id="ARBA00001946"/>
    </source>
</evidence>
<dbReference type="SUPFAM" id="SSF52922">
    <property type="entry name" value="TK C-terminal domain-like"/>
    <property type="match status" value="1"/>
</dbReference>
<comment type="subunit">
    <text evidence="5">Homodimer.</text>
</comment>
<keyword evidence="9" id="KW-0460">Magnesium</keyword>
<keyword evidence="10" id="KW-0784">Thiamine biosynthesis</keyword>
<sequence>MKLDKVINFKDVYKNRDINELNELCDDIREFLINNAQIKNGHIGSSLGVVELTVALLSQYNCDESIILFDTGHQSQTYKILTNRKMFFESMNRLRGLSSFQEMQESKYDWISNGHSGTALGYAFAYAHSKTRENIISVVGDAVFYSAYNHAGLVNLANIKNKTITILNDNGESIGENGIKIQNPELYVKSLGLDYVYCEDGHDFNKLFEALDKADACKNHVVVHVKTIKANKYNGEKPLAFNHTIAEDTTGSYQEMIAEQIEKIFDEDSILISPGMINSSLFTKLQKKYPNQVIDCGINEELCVLMACGFAKAGKKVYVSIFSAFFQRTFDQLVHDVMRNNLPIVFLIDRAGLNYTSGVSHHGIYDVSLINNFKDSVIFHPFSYNDILQLKNIIREVDDKPLFVRYEKGKVVDMGEYVSYGVGKWHEIIFDKKNTKTLIAYGPILKDMYDYIKEHNLPLNLVNARFINPIDFEMVTKHYNNDLYIYELVIDRANLFVNIRYFTREKTSTYQINLKDRIISHGRKHNVLKFLEMDIEKVINHIMKK</sequence>
<evidence type="ECO:0000256" key="5">
    <source>
        <dbReference type="ARBA" id="ARBA00011738"/>
    </source>
</evidence>
<dbReference type="Gene3D" id="3.40.50.970">
    <property type="match status" value="2"/>
</dbReference>
<evidence type="ECO:0000256" key="4">
    <source>
        <dbReference type="ARBA" id="ARBA00011081"/>
    </source>
</evidence>
<comment type="pathway">
    <text evidence="3">Metabolic intermediate biosynthesis; 1-deoxy-D-xylulose 5-phosphate biosynthesis; 1-deoxy-D-xylulose 5-phosphate from D-glyceraldehyde 3-phosphate and pyruvate: step 1/1.</text>
</comment>
<name>A0A5B9Y5B0_9MOLU</name>
<keyword evidence="15" id="KW-1185">Reference proteome</keyword>
<dbReference type="GO" id="GO:0005829">
    <property type="term" value="C:cytosol"/>
    <property type="evidence" value="ECO:0007669"/>
    <property type="project" value="TreeGrafter"/>
</dbReference>
<dbReference type="GO" id="GO:0019288">
    <property type="term" value="P:isopentenyl diphosphate biosynthetic process, methylerythritol 4-phosphate pathway"/>
    <property type="evidence" value="ECO:0007669"/>
    <property type="project" value="TreeGrafter"/>
</dbReference>
<dbReference type="InterPro" id="IPR029061">
    <property type="entry name" value="THDP-binding"/>
</dbReference>
<dbReference type="GO" id="GO:0046872">
    <property type="term" value="F:metal ion binding"/>
    <property type="evidence" value="ECO:0007669"/>
    <property type="project" value="UniProtKB-KW"/>
</dbReference>
<dbReference type="GO" id="GO:0008661">
    <property type="term" value="F:1-deoxy-D-xylulose-5-phosphate synthase activity"/>
    <property type="evidence" value="ECO:0007669"/>
    <property type="project" value="UniProtKB-EC"/>
</dbReference>
<comment type="cofactor">
    <cofactor evidence="1">
        <name>Mg(2+)</name>
        <dbReference type="ChEBI" id="CHEBI:18420"/>
    </cofactor>
</comment>
<comment type="cofactor">
    <cofactor evidence="2">
        <name>thiamine diphosphate</name>
        <dbReference type="ChEBI" id="CHEBI:58937"/>
    </cofactor>
</comment>
<evidence type="ECO:0000256" key="9">
    <source>
        <dbReference type="ARBA" id="ARBA00022842"/>
    </source>
</evidence>
<dbReference type="GO" id="GO:0016114">
    <property type="term" value="P:terpenoid biosynthetic process"/>
    <property type="evidence" value="ECO:0007669"/>
    <property type="project" value="InterPro"/>
</dbReference>
<feature type="domain" description="Transketolase-like pyrimidine-binding" evidence="13">
    <location>
        <begin position="251"/>
        <end position="414"/>
    </location>
</feature>
<dbReference type="InterPro" id="IPR049557">
    <property type="entry name" value="Transketolase_CS"/>
</dbReference>
<dbReference type="SMART" id="SM00861">
    <property type="entry name" value="Transket_pyr"/>
    <property type="match status" value="1"/>
</dbReference>
<dbReference type="InterPro" id="IPR009014">
    <property type="entry name" value="Transketo_C/PFOR_II"/>
</dbReference>
<reference evidence="14 15" key="1">
    <citation type="submission" date="2019-08" db="EMBL/GenBank/DDBJ databases">
        <title>Complete genome sequence of Spiroplasma chinense CCH (DSM 19755).</title>
        <authorList>
            <person name="Shen H.-Y."/>
            <person name="Lin Y.-C."/>
            <person name="Chou L."/>
            <person name="Kuo C.-H."/>
        </authorList>
    </citation>
    <scope>NUCLEOTIDE SEQUENCE [LARGE SCALE GENOMIC DNA]</scope>
    <source>
        <strain evidence="14 15">CCH</strain>
    </source>
</reference>
<evidence type="ECO:0000313" key="14">
    <source>
        <dbReference type="EMBL" id="QEH61879.1"/>
    </source>
</evidence>
<dbReference type="Pfam" id="PF13292">
    <property type="entry name" value="DXP_synthase_N"/>
    <property type="match status" value="1"/>
</dbReference>